<name>A0ABY2X5F9_9RHOB</name>
<reference evidence="2 3" key="1">
    <citation type="submission" date="2019-05" db="EMBL/GenBank/DDBJ databases">
        <title>Ruegeria sp. nov., isolated from tidal flat.</title>
        <authorList>
            <person name="Kim W."/>
        </authorList>
    </citation>
    <scope>NUCLEOTIDE SEQUENCE [LARGE SCALE GENOMIC DNA]</scope>
    <source>
        <strain evidence="2 3">CAU 1488</strain>
    </source>
</reference>
<sequence>MQGDLLQRFDSIRIFAKGGKLAPHKPLLLLYALAQLKKERIERIAFTDAEVTVDPLIQTYGPFDAKTTVAYPYARLANDKSGIGGSKSTRGTLPAI</sequence>
<proteinExistence type="predicted"/>
<accession>A0ABY2X5F9</accession>
<evidence type="ECO:0000313" key="2">
    <source>
        <dbReference type="EMBL" id="TMV10333.1"/>
    </source>
</evidence>
<protein>
    <recommendedName>
        <fullName evidence="1">ScoMcrA-like DNA sulfur-binding domain-containing protein</fullName>
    </recommendedName>
</protein>
<dbReference type="Pfam" id="PF26340">
    <property type="entry name" value="DNA-SBD_ScoMcrA"/>
    <property type="match status" value="1"/>
</dbReference>
<dbReference type="EMBL" id="VCPD01000001">
    <property type="protein sequence ID" value="TMV10333.1"/>
    <property type="molecule type" value="Genomic_DNA"/>
</dbReference>
<dbReference type="InterPro" id="IPR058813">
    <property type="entry name" value="DNA-SBD_ScoMcrA"/>
</dbReference>
<comment type="caution">
    <text evidence="2">The sequence shown here is derived from an EMBL/GenBank/DDBJ whole genome shotgun (WGS) entry which is preliminary data.</text>
</comment>
<keyword evidence="3" id="KW-1185">Reference proteome</keyword>
<gene>
    <name evidence="2" type="ORF">FGK63_04545</name>
</gene>
<organism evidence="2 3">
    <name type="scientific">Ruegeria sediminis</name>
    <dbReference type="NCBI Taxonomy" id="2583820"/>
    <lineage>
        <taxon>Bacteria</taxon>
        <taxon>Pseudomonadati</taxon>
        <taxon>Pseudomonadota</taxon>
        <taxon>Alphaproteobacteria</taxon>
        <taxon>Rhodobacterales</taxon>
        <taxon>Roseobacteraceae</taxon>
        <taxon>Ruegeria</taxon>
    </lineage>
</organism>
<feature type="domain" description="ScoMcrA-like DNA sulfur-binding" evidence="1">
    <location>
        <begin position="4"/>
        <end position="80"/>
    </location>
</feature>
<evidence type="ECO:0000259" key="1">
    <source>
        <dbReference type="Pfam" id="PF26340"/>
    </source>
</evidence>
<evidence type="ECO:0000313" key="3">
    <source>
        <dbReference type="Proteomes" id="UP001193035"/>
    </source>
</evidence>
<dbReference type="Proteomes" id="UP001193035">
    <property type="component" value="Unassembled WGS sequence"/>
</dbReference>